<sequence length="315" mass="33568">MRDRALHGTGIRLTELAFGGASLGNLYTVTSESDAHSSVAEAWRLGIRYFDTAPHYGLGLSERRLGAALGAHPRADYVLSTKVGRLVVPNENPTESDTEGFAVPGDLRREWDFSRDGVLRSVEASLERLGTDYIDILYLHDPDTSGIDDAMTTGAAALIELREQGVVRAVGIGSNSAGAVAQLFRESDIDLAMLAGRYTLLEQHGADRVFEAAGERSIVAVGVFNSGLLSTSRPLPGAKYNYEPASAEILARANELADLAEAHDTTLPQAAIAFPLLNPQVASVAVGMRTAEQVAANVELLERRPTAALWSALGV</sequence>
<dbReference type="SUPFAM" id="SSF51430">
    <property type="entry name" value="NAD(P)-linked oxidoreductase"/>
    <property type="match status" value="1"/>
</dbReference>
<evidence type="ECO:0000313" key="3">
    <source>
        <dbReference type="Proteomes" id="UP000256709"/>
    </source>
</evidence>
<evidence type="ECO:0000259" key="1">
    <source>
        <dbReference type="Pfam" id="PF00248"/>
    </source>
</evidence>
<dbReference type="CDD" id="cd19152">
    <property type="entry name" value="AKR_AKR15A"/>
    <property type="match status" value="1"/>
</dbReference>
<dbReference type="PANTHER" id="PTHR42686:SF1">
    <property type="entry name" value="GH17980P-RELATED"/>
    <property type="match status" value="1"/>
</dbReference>
<accession>A0A3E0W152</accession>
<gene>
    <name evidence="2" type="ORF">B7R21_03160</name>
</gene>
<organism evidence="2 3">
    <name type="scientific">Subtercola boreus</name>
    <dbReference type="NCBI Taxonomy" id="120213"/>
    <lineage>
        <taxon>Bacteria</taxon>
        <taxon>Bacillati</taxon>
        <taxon>Actinomycetota</taxon>
        <taxon>Actinomycetes</taxon>
        <taxon>Micrococcales</taxon>
        <taxon>Microbacteriaceae</taxon>
        <taxon>Subtercola</taxon>
    </lineage>
</organism>
<protein>
    <submittedName>
        <fullName evidence="2">Aldo/keto reductase</fullName>
    </submittedName>
</protein>
<name>A0A3E0W152_9MICO</name>
<dbReference type="EMBL" id="NBXA01000006">
    <property type="protein sequence ID" value="RFA15721.1"/>
    <property type="molecule type" value="Genomic_DNA"/>
</dbReference>
<dbReference type="AlphaFoldDB" id="A0A3E0W152"/>
<dbReference type="GO" id="GO:0005829">
    <property type="term" value="C:cytosol"/>
    <property type="evidence" value="ECO:0007669"/>
    <property type="project" value="TreeGrafter"/>
</dbReference>
<dbReference type="Pfam" id="PF00248">
    <property type="entry name" value="Aldo_ket_red"/>
    <property type="match status" value="1"/>
</dbReference>
<dbReference type="GO" id="GO:0016491">
    <property type="term" value="F:oxidoreductase activity"/>
    <property type="evidence" value="ECO:0007669"/>
    <property type="project" value="InterPro"/>
</dbReference>
<reference evidence="2 3" key="1">
    <citation type="submission" date="2017-04" db="EMBL/GenBank/DDBJ databases">
        <title>Comparative genome analysis of Subtercola boreus.</title>
        <authorList>
            <person name="Cho Y.-J."/>
            <person name="Cho A."/>
            <person name="Kim O.-S."/>
            <person name="Lee J.-I."/>
        </authorList>
    </citation>
    <scope>NUCLEOTIDE SEQUENCE [LARGE SCALE GENOMIC DNA]</scope>
    <source>
        <strain evidence="2 3">P27444</strain>
    </source>
</reference>
<proteinExistence type="predicted"/>
<dbReference type="Proteomes" id="UP000256709">
    <property type="component" value="Unassembled WGS sequence"/>
</dbReference>
<dbReference type="InterPro" id="IPR023210">
    <property type="entry name" value="NADP_OxRdtase_dom"/>
</dbReference>
<dbReference type="InterPro" id="IPR036812">
    <property type="entry name" value="NAD(P)_OxRdtase_dom_sf"/>
</dbReference>
<dbReference type="PANTHER" id="PTHR42686">
    <property type="entry name" value="GH17980P-RELATED"/>
    <property type="match status" value="1"/>
</dbReference>
<dbReference type="Gene3D" id="3.20.20.100">
    <property type="entry name" value="NADP-dependent oxidoreductase domain"/>
    <property type="match status" value="1"/>
</dbReference>
<dbReference type="InterPro" id="IPR020471">
    <property type="entry name" value="AKR"/>
</dbReference>
<evidence type="ECO:0000313" key="2">
    <source>
        <dbReference type="EMBL" id="RFA15721.1"/>
    </source>
</evidence>
<comment type="caution">
    <text evidence="2">The sequence shown here is derived from an EMBL/GenBank/DDBJ whole genome shotgun (WGS) entry which is preliminary data.</text>
</comment>
<feature type="domain" description="NADP-dependent oxidoreductase" evidence="1">
    <location>
        <begin position="15"/>
        <end position="304"/>
    </location>
</feature>
<dbReference type="RefSeq" id="WP_172592030.1">
    <property type="nucleotide sequence ID" value="NZ_NBXA01000006.1"/>
</dbReference>